<evidence type="ECO:0000313" key="2">
    <source>
        <dbReference type="WBParaSite" id="maker-PairedContig_4014-snap-gene-0.5-mRNA-1"/>
    </source>
</evidence>
<protein>
    <submittedName>
        <fullName evidence="2">Uncharacterized protein</fullName>
    </submittedName>
</protein>
<feature type="chain" id="PRO_5009318303" evidence="1">
    <location>
        <begin position="25"/>
        <end position="196"/>
    </location>
</feature>
<evidence type="ECO:0000256" key="1">
    <source>
        <dbReference type="SAM" id="SignalP"/>
    </source>
</evidence>
<name>A0A1I8EQ40_WUCBA</name>
<reference evidence="2" key="1">
    <citation type="submission" date="2016-11" db="UniProtKB">
        <authorList>
            <consortium name="WormBaseParasite"/>
        </authorList>
    </citation>
    <scope>IDENTIFICATION</scope>
    <source>
        <strain evidence="2">pt0022</strain>
    </source>
</reference>
<organism evidence="2">
    <name type="scientific">Wuchereria bancrofti</name>
    <dbReference type="NCBI Taxonomy" id="6293"/>
    <lineage>
        <taxon>Eukaryota</taxon>
        <taxon>Metazoa</taxon>
        <taxon>Ecdysozoa</taxon>
        <taxon>Nematoda</taxon>
        <taxon>Chromadorea</taxon>
        <taxon>Rhabditida</taxon>
        <taxon>Spirurina</taxon>
        <taxon>Spiruromorpha</taxon>
        <taxon>Filarioidea</taxon>
        <taxon>Onchocercidae</taxon>
        <taxon>Wuchereria</taxon>
    </lineage>
</organism>
<proteinExistence type="predicted"/>
<dbReference type="AlphaFoldDB" id="A0A1I8EQ40"/>
<keyword evidence="1" id="KW-0732">Signal</keyword>
<sequence>MKRFMSYIIFEILITSLLIGDSVANESEQSEEIKIRMKRQFLSYGGFAGFSAFPFFNMGVGHFDDEEALLYCALNLLLFLANETSGNITAVITLATHPFRSSAMAGAEIMVDGLVLIAGECHGILLCLLSGDLSGVDIMMVSVITVVSGDHGLVDKCCVIDFLKSEEIRNDTELLRHMYCSTIYDHLCGNFQKILK</sequence>
<dbReference type="WBParaSite" id="maker-PairedContig_4014-snap-gene-0.5-mRNA-1">
    <property type="protein sequence ID" value="maker-PairedContig_4014-snap-gene-0.5-mRNA-1"/>
    <property type="gene ID" value="maker-PairedContig_4014-snap-gene-0.5"/>
</dbReference>
<accession>A0A1I8EQ40</accession>
<feature type="signal peptide" evidence="1">
    <location>
        <begin position="1"/>
        <end position="24"/>
    </location>
</feature>